<reference evidence="1" key="2">
    <citation type="journal article" date="2015" name="Fish Shellfish Immunol.">
        <title>Early steps in the European eel (Anguilla anguilla)-Vibrio vulnificus interaction in the gills: Role of the RtxA13 toxin.</title>
        <authorList>
            <person name="Callol A."/>
            <person name="Pajuelo D."/>
            <person name="Ebbesson L."/>
            <person name="Teles M."/>
            <person name="MacKenzie S."/>
            <person name="Amaro C."/>
        </authorList>
    </citation>
    <scope>NUCLEOTIDE SEQUENCE</scope>
</reference>
<reference evidence="1" key="1">
    <citation type="submission" date="2014-11" db="EMBL/GenBank/DDBJ databases">
        <authorList>
            <person name="Amaro Gonzalez C."/>
        </authorList>
    </citation>
    <scope>NUCLEOTIDE SEQUENCE</scope>
</reference>
<organism evidence="1">
    <name type="scientific">Anguilla anguilla</name>
    <name type="common">European freshwater eel</name>
    <name type="synonym">Muraena anguilla</name>
    <dbReference type="NCBI Taxonomy" id="7936"/>
    <lineage>
        <taxon>Eukaryota</taxon>
        <taxon>Metazoa</taxon>
        <taxon>Chordata</taxon>
        <taxon>Craniata</taxon>
        <taxon>Vertebrata</taxon>
        <taxon>Euteleostomi</taxon>
        <taxon>Actinopterygii</taxon>
        <taxon>Neopterygii</taxon>
        <taxon>Teleostei</taxon>
        <taxon>Anguilliformes</taxon>
        <taxon>Anguillidae</taxon>
        <taxon>Anguilla</taxon>
    </lineage>
</organism>
<evidence type="ECO:0000313" key="1">
    <source>
        <dbReference type="EMBL" id="JAH35196.1"/>
    </source>
</evidence>
<sequence length="46" mass="5399">MRKQFLAVTYLTLLGLPYCRYISPHFHIANIMPTDKFSYTIESCNT</sequence>
<dbReference type="AlphaFoldDB" id="A0A0E9S1M1"/>
<proteinExistence type="predicted"/>
<dbReference type="EMBL" id="GBXM01073381">
    <property type="protein sequence ID" value="JAH35196.1"/>
    <property type="molecule type" value="Transcribed_RNA"/>
</dbReference>
<name>A0A0E9S1M1_ANGAN</name>
<accession>A0A0E9S1M1</accession>
<protein>
    <submittedName>
        <fullName evidence="1">Uncharacterized protein</fullName>
    </submittedName>
</protein>